<dbReference type="EMBL" id="KZ452326">
    <property type="protein sequence ID" value="PKA48497.1"/>
    <property type="molecule type" value="Genomic_DNA"/>
</dbReference>
<dbReference type="AlphaFoldDB" id="A0A2H9ZZ11"/>
<accession>A0A2H9ZZ11</accession>
<keyword evidence="3" id="KW-1185">Reference proteome</keyword>
<evidence type="ECO:0000313" key="2">
    <source>
        <dbReference type="EMBL" id="PKA48497.1"/>
    </source>
</evidence>
<evidence type="ECO:0000256" key="1">
    <source>
        <dbReference type="SAM" id="MobiDB-lite"/>
    </source>
</evidence>
<feature type="region of interest" description="Disordered" evidence="1">
    <location>
        <begin position="80"/>
        <end position="116"/>
    </location>
</feature>
<gene>
    <name evidence="2" type="ORF">AXF42_Ash021584</name>
</gene>
<name>A0A2H9ZZ11_9ASPA</name>
<evidence type="ECO:0000313" key="3">
    <source>
        <dbReference type="Proteomes" id="UP000236161"/>
    </source>
</evidence>
<organism evidence="2 3">
    <name type="scientific">Apostasia shenzhenica</name>
    <dbReference type="NCBI Taxonomy" id="1088818"/>
    <lineage>
        <taxon>Eukaryota</taxon>
        <taxon>Viridiplantae</taxon>
        <taxon>Streptophyta</taxon>
        <taxon>Embryophyta</taxon>
        <taxon>Tracheophyta</taxon>
        <taxon>Spermatophyta</taxon>
        <taxon>Magnoliopsida</taxon>
        <taxon>Liliopsida</taxon>
        <taxon>Asparagales</taxon>
        <taxon>Orchidaceae</taxon>
        <taxon>Apostasioideae</taxon>
        <taxon>Apostasia</taxon>
    </lineage>
</organism>
<dbReference type="Proteomes" id="UP000236161">
    <property type="component" value="Unassembled WGS sequence"/>
</dbReference>
<proteinExistence type="predicted"/>
<reference evidence="2 3" key="1">
    <citation type="journal article" date="2017" name="Nature">
        <title>The Apostasia genome and the evolution of orchids.</title>
        <authorList>
            <person name="Zhang G.Q."/>
            <person name="Liu K.W."/>
            <person name="Li Z."/>
            <person name="Lohaus R."/>
            <person name="Hsiao Y.Y."/>
            <person name="Niu S.C."/>
            <person name="Wang J.Y."/>
            <person name="Lin Y.C."/>
            <person name="Xu Q."/>
            <person name="Chen L.J."/>
            <person name="Yoshida K."/>
            <person name="Fujiwara S."/>
            <person name="Wang Z.W."/>
            <person name="Zhang Y.Q."/>
            <person name="Mitsuda N."/>
            <person name="Wang M."/>
            <person name="Liu G.H."/>
            <person name="Pecoraro L."/>
            <person name="Huang H.X."/>
            <person name="Xiao X.J."/>
            <person name="Lin M."/>
            <person name="Wu X.Y."/>
            <person name="Wu W.L."/>
            <person name="Chen Y.Y."/>
            <person name="Chang S.B."/>
            <person name="Sakamoto S."/>
            <person name="Ohme-Takagi M."/>
            <person name="Yagi M."/>
            <person name="Zeng S.J."/>
            <person name="Shen C.Y."/>
            <person name="Yeh C.M."/>
            <person name="Luo Y.B."/>
            <person name="Tsai W.C."/>
            <person name="Van de Peer Y."/>
            <person name="Liu Z.J."/>
        </authorList>
    </citation>
    <scope>NUCLEOTIDE SEQUENCE [LARGE SCALE GENOMIC DNA]</scope>
    <source>
        <strain evidence="3">cv. Shenzhen</strain>
        <tissue evidence="2">Stem</tissue>
    </source>
</reference>
<protein>
    <submittedName>
        <fullName evidence="2">Uncharacterized protein</fullName>
    </submittedName>
</protein>
<sequence length="116" mass="12864">MRRSARPRTPYGRPCTDVEARGRVQASRCRRLACEALRRTVQAACRLPDADALHADSCRRGCMLLSHAGDLRANALGGSRVAATNTRMPARGRPMRGRRQAGQHLDTLASGRRRTW</sequence>